<accession>A0A2S5IU43</accession>
<comment type="caution">
    <text evidence="2">The sequence shown here is derived from an EMBL/GenBank/DDBJ whole genome shotgun (WGS) entry which is preliminary data.</text>
</comment>
<proteinExistence type="predicted"/>
<organism evidence="2 3">
    <name type="scientific">Arthrobacter pityocampae</name>
    <dbReference type="NCBI Taxonomy" id="547334"/>
    <lineage>
        <taxon>Bacteria</taxon>
        <taxon>Bacillati</taxon>
        <taxon>Actinomycetota</taxon>
        <taxon>Actinomycetes</taxon>
        <taxon>Micrococcales</taxon>
        <taxon>Micrococcaceae</taxon>
        <taxon>Arthrobacter</taxon>
    </lineage>
</organism>
<dbReference type="Proteomes" id="UP000239297">
    <property type="component" value="Unassembled WGS sequence"/>
</dbReference>
<sequence>MKLLSDLPPFIYGTTRLGHDDVPRDQQAHMARTAIDAGLWLHTSRQYDHALEVLGAAFEEDRSKVPTVIVKLGGGTADDVRATIAENIEPLGISSIDIGQLTGVGAFADDMPSGGPTLADLQRIKDEGLVGRFVLEIFPWTSEAPLKALRAGHLDGLIDGYIFYLNPLQRFASNELWDELLAQDKAIVSMRTVAGAPVHTLRDVPGAAWKPYLQERAVEVAPIFERSGISSWAEFCIRFAHSTPQVVSTVGSASREENLRELIAFSQDIAPLPQDIVDELFALHRRWSDETDIHAELWSM</sequence>
<name>A0A2S5IU43_9MICC</name>
<dbReference type="SUPFAM" id="SSF51430">
    <property type="entry name" value="NAD(P)-linked oxidoreductase"/>
    <property type="match status" value="1"/>
</dbReference>
<evidence type="ECO:0000313" key="2">
    <source>
        <dbReference type="EMBL" id="PPB48060.1"/>
    </source>
</evidence>
<evidence type="ECO:0000259" key="1">
    <source>
        <dbReference type="Pfam" id="PF00248"/>
    </source>
</evidence>
<reference evidence="2 3" key="1">
    <citation type="journal article" date="2014" name="Int. J. Syst. Evol. Microbiol.">
        <title>Arthrobacter pityocampae sp. nov., isolated from Thaumetopoea pityocampa (Lep., Thaumetopoeidae).</title>
        <authorList>
            <person name="Ince I.A."/>
            <person name="Demirbag Z."/>
            <person name="Kati H."/>
        </authorList>
    </citation>
    <scope>NUCLEOTIDE SEQUENCE [LARGE SCALE GENOMIC DNA]</scope>
    <source>
        <strain evidence="2 3">Tp2</strain>
    </source>
</reference>
<dbReference type="RefSeq" id="WP_104122754.1">
    <property type="nucleotide sequence ID" value="NZ_JBHOFP010000002.1"/>
</dbReference>
<protein>
    <recommendedName>
        <fullName evidence="1">NADP-dependent oxidoreductase domain-containing protein</fullName>
    </recommendedName>
</protein>
<evidence type="ECO:0000313" key="3">
    <source>
        <dbReference type="Proteomes" id="UP000239297"/>
    </source>
</evidence>
<dbReference type="EMBL" id="PRKW01000007">
    <property type="protein sequence ID" value="PPB48060.1"/>
    <property type="molecule type" value="Genomic_DNA"/>
</dbReference>
<keyword evidence="3" id="KW-1185">Reference proteome</keyword>
<gene>
    <name evidence="2" type="ORF">C4K88_16570</name>
</gene>
<dbReference type="InterPro" id="IPR036812">
    <property type="entry name" value="NAD(P)_OxRdtase_dom_sf"/>
</dbReference>
<dbReference type="InterPro" id="IPR023210">
    <property type="entry name" value="NADP_OxRdtase_dom"/>
</dbReference>
<dbReference type="Pfam" id="PF00248">
    <property type="entry name" value="Aldo_ket_red"/>
    <property type="match status" value="1"/>
</dbReference>
<dbReference type="Gene3D" id="3.20.20.100">
    <property type="entry name" value="NADP-dependent oxidoreductase domain"/>
    <property type="match status" value="1"/>
</dbReference>
<dbReference type="AlphaFoldDB" id="A0A2S5IU43"/>
<feature type="domain" description="NADP-dependent oxidoreductase" evidence="1">
    <location>
        <begin position="11"/>
        <end position="279"/>
    </location>
</feature>
<dbReference type="OrthoDB" id="4908089at2"/>